<accession>A0A194XWT3</accession>
<name>A0A194XWT3_MOLSC</name>
<dbReference type="EMBL" id="KQ947404">
    <property type="protein sequence ID" value="KUJ24601.1"/>
    <property type="molecule type" value="Genomic_DNA"/>
</dbReference>
<protein>
    <submittedName>
        <fullName evidence="2">Uncharacterized protein</fullName>
    </submittedName>
</protein>
<dbReference type="RefSeq" id="XP_018078956.1">
    <property type="nucleotide sequence ID" value="XM_018219177.1"/>
</dbReference>
<dbReference type="Proteomes" id="UP000070700">
    <property type="component" value="Unassembled WGS sequence"/>
</dbReference>
<reference evidence="2 3" key="1">
    <citation type="submission" date="2015-10" db="EMBL/GenBank/DDBJ databases">
        <title>Full genome of DAOMC 229536 Phialocephala scopiformis, a fungal endophyte of spruce producing the potent anti-insectan compound rugulosin.</title>
        <authorList>
            <consortium name="DOE Joint Genome Institute"/>
            <person name="Walker A.K."/>
            <person name="Frasz S.L."/>
            <person name="Seifert K.A."/>
            <person name="Miller J.D."/>
            <person name="Mondo S.J."/>
            <person name="Labutti K."/>
            <person name="Lipzen A."/>
            <person name="Dockter R."/>
            <person name="Kennedy M."/>
            <person name="Grigoriev I.V."/>
            <person name="Spatafora J.W."/>
        </authorList>
    </citation>
    <scope>NUCLEOTIDE SEQUENCE [LARGE SCALE GENOMIC DNA]</scope>
    <source>
        <strain evidence="2 3">CBS 120377</strain>
    </source>
</reference>
<keyword evidence="3" id="KW-1185">Reference proteome</keyword>
<dbReference type="KEGG" id="psco:LY89DRAFT_727621"/>
<feature type="compositionally biased region" description="Basic residues" evidence="1">
    <location>
        <begin position="142"/>
        <end position="152"/>
    </location>
</feature>
<feature type="region of interest" description="Disordered" evidence="1">
    <location>
        <begin position="94"/>
        <end position="152"/>
    </location>
</feature>
<evidence type="ECO:0000256" key="1">
    <source>
        <dbReference type="SAM" id="MobiDB-lite"/>
    </source>
</evidence>
<gene>
    <name evidence="2" type="ORF">LY89DRAFT_727621</name>
</gene>
<sequence length="152" mass="16986">MNTADGNSSSLNSYTTFNIGVNSIWKKIYVFIRPDVGGKGDLSLLLGLPWLHDVDAKFNIRESKIEIGDRGVGENIVTLQRPIFIPSEKHKLILHPKPLGRQPGGKIPIKIPRMKRKESARPDSSSSSDENYTDTNSYSTNKNRKTHKPVTT</sequence>
<evidence type="ECO:0000313" key="2">
    <source>
        <dbReference type="EMBL" id="KUJ24601.1"/>
    </source>
</evidence>
<dbReference type="InParanoid" id="A0A194XWT3"/>
<dbReference type="AlphaFoldDB" id="A0A194XWT3"/>
<proteinExistence type="predicted"/>
<dbReference type="OrthoDB" id="10604839at2759"/>
<evidence type="ECO:0000313" key="3">
    <source>
        <dbReference type="Proteomes" id="UP000070700"/>
    </source>
</evidence>
<feature type="compositionally biased region" description="Low complexity" evidence="1">
    <location>
        <begin position="100"/>
        <end position="111"/>
    </location>
</feature>
<dbReference type="GeneID" id="28828903"/>
<dbReference type="STRING" id="149040.A0A194XWT3"/>
<organism evidence="2 3">
    <name type="scientific">Mollisia scopiformis</name>
    <name type="common">Conifer needle endophyte fungus</name>
    <name type="synonym">Phialocephala scopiformis</name>
    <dbReference type="NCBI Taxonomy" id="149040"/>
    <lineage>
        <taxon>Eukaryota</taxon>
        <taxon>Fungi</taxon>
        <taxon>Dikarya</taxon>
        <taxon>Ascomycota</taxon>
        <taxon>Pezizomycotina</taxon>
        <taxon>Leotiomycetes</taxon>
        <taxon>Helotiales</taxon>
        <taxon>Mollisiaceae</taxon>
        <taxon>Mollisia</taxon>
    </lineage>
</organism>